<sequence length="55" mass="6424">MALDVGGIQQKENEDETRSPHQERTGVLTLYWRDAQTHAFLFGQPVRYLHQRPTT</sequence>
<dbReference type="HOGENOM" id="CLU_3032237_0_0_1"/>
<dbReference type="EMBL" id="GG697333">
    <property type="protein sequence ID" value="EFQ26124.1"/>
    <property type="molecule type" value="Genomic_DNA"/>
</dbReference>
<reference evidence="3" key="1">
    <citation type="journal article" date="2012" name="Nat. Genet.">
        <title>Lifestyle transitions in plant pathogenic Colletotrichum fungi deciphered by genome and transcriptome analyses.</title>
        <authorList>
            <person name="O'Connell R.J."/>
            <person name="Thon M.R."/>
            <person name="Hacquard S."/>
            <person name="Amyotte S.G."/>
            <person name="Kleemann J."/>
            <person name="Torres M.F."/>
            <person name="Damm U."/>
            <person name="Buiate E.A."/>
            <person name="Epstein L."/>
            <person name="Alkan N."/>
            <person name="Altmueller J."/>
            <person name="Alvarado-Balderrama L."/>
            <person name="Bauser C.A."/>
            <person name="Becker C."/>
            <person name="Birren B.W."/>
            <person name="Chen Z."/>
            <person name="Choi J."/>
            <person name="Crouch J.A."/>
            <person name="Duvick J.P."/>
            <person name="Farman M.A."/>
            <person name="Gan P."/>
            <person name="Heiman D."/>
            <person name="Henrissat B."/>
            <person name="Howard R.J."/>
            <person name="Kabbage M."/>
            <person name="Koch C."/>
            <person name="Kracher B."/>
            <person name="Kubo Y."/>
            <person name="Law A.D."/>
            <person name="Lebrun M.-H."/>
            <person name="Lee Y.-H."/>
            <person name="Miyara I."/>
            <person name="Moore N."/>
            <person name="Neumann U."/>
            <person name="Nordstroem K."/>
            <person name="Panaccione D.G."/>
            <person name="Panstruga R."/>
            <person name="Place M."/>
            <person name="Proctor R.H."/>
            <person name="Prusky D."/>
            <person name="Rech G."/>
            <person name="Reinhardt R."/>
            <person name="Rollins J.A."/>
            <person name="Rounsley S."/>
            <person name="Schardl C.L."/>
            <person name="Schwartz D.C."/>
            <person name="Shenoy N."/>
            <person name="Shirasu K."/>
            <person name="Sikhakolli U.R."/>
            <person name="Stueber K."/>
            <person name="Sukno S.A."/>
            <person name="Sweigard J.A."/>
            <person name="Takano Y."/>
            <person name="Takahara H."/>
            <person name="Trail F."/>
            <person name="van der Does H.C."/>
            <person name="Voll L.M."/>
            <person name="Will I."/>
            <person name="Young S."/>
            <person name="Zeng Q."/>
            <person name="Zhang J."/>
            <person name="Zhou S."/>
            <person name="Dickman M.B."/>
            <person name="Schulze-Lefert P."/>
            <person name="Ver Loren van Themaat E."/>
            <person name="Ma L.-J."/>
            <person name="Vaillancourt L.J."/>
        </authorList>
    </citation>
    <scope>NUCLEOTIDE SEQUENCE [LARGE SCALE GENOMIC DNA]</scope>
    <source>
        <strain evidence="3">M1.001 / M2 / FGSC 10212</strain>
    </source>
</reference>
<proteinExistence type="predicted"/>
<dbReference type="VEuPathDB" id="FungiDB:GLRG_01268"/>
<evidence type="ECO:0000256" key="1">
    <source>
        <dbReference type="SAM" id="MobiDB-lite"/>
    </source>
</evidence>
<protein>
    <submittedName>
        <fullName evidence="2">Uncharacterized protein</fullName>
    </submittedName>
</protein>
<dbReference type="AlphaFoldDB" id="E3Q4V9"/>
<name>E3Q4V9_COLGM</name>
<dbReference type="GeneID" id="24406633"/>
<organism evidence="3">
    <name type="scientific">Colletotrichum graminicola (strain M1.001 / M2 / FGSC 10212)</name>
    <name type="common">Maize anthracnose fungus</name>
    <name type="synonym">Glomerella graminicola</name>
    <dbReference type="NCBI Taxonomy" id="645133"/>
    <lineage>
        <taxon>Eukaryota</taxon>
        <taxon>Fungi</taxon>
        <taxon>Dikarya</taxon>
        <taxon>Ascomycota</taxon>
        <taxon>Pezizomycotina</taxon>
        <taxon>Sordariomycetes</taxon>
        <taxon>Hypocreomycetidae</taxon>
        <taxon>Glomerellales</taxon>
        <taxon>Glomerellaceae</taxon>
        <taxon>Colletotrichum</taxon>
        <taxon>Colletotrichum graminicola species complex</taxon>
    </lineage>
</organism>
<evidence type="ECO:0000313" key="2">
    <source>
        <dbReference type="EMBL" id="EFQ26124.1"/>
    </source>
</evidence>
<accession>E3Q4V9</accession>
<dbReference type="Proteomes" id="UP000008782">
    <property type="component" value="Unassembled WGS sequence"/>
</dbReference>
<gene>
    <name evidence="2" type="ORF">GLRG_01268</name>
</gene>
<feature type="region of interest" description="Disordered" evidence="1">
    <location>
        <begin position="1"/>
        <end position="24"/>
    </location>
</feature>
<keyword evidence="3" id="KW-1185">Reference proteome</keyword>
<dbReference type="RefSeq" id="XP_008090144.1">
    <property type="nucleotide sequence ID" value="XM_008091953.1"/>
</dbReference>
<evidence type="ECO:0000313" key="3">
    <source>
        <dbReference type="Proteomes" id="UP000008782"/>
    </source>
</evidence>